<keyword evidence="2" id="KW-1185">Reference proteome</keyword>
<evidence type="ECO:0000313" key="2">
    <source>
        <dbReference type="Proteomes" id="UP001062846"/>
    </source>
</evidence>
<comment type="caution">
    <text evidence="1">The sequence shown here is derived from an EMBL/GenBank/DDBJ whole genome shotgun (WGS) entry which is preliminary data.</text>
</comment>
<proteinExistence type="predicted"/>
<sequence>MIETLTRPSGRYCSKEKVHGLLARAGKLRDQTPKVAKQDKKKKPRVLEVGDGVFEVLSTSGDMHLGGDDFDKRIVDWLAGNFKRDEGIDLLKDKQALQRLTEAAEKAKMELSSLTQTNIRLVSAGDVSNIVLLDVTPLSLGLETLGAMMTKIIPKNTTLPTSKSVVFSTAANGQTSVEINVLQVVEYVEDMFKFYKQAEVKGVNLEKKKESPGGPWQFIGLMPLFDPPRHDSAETITRALNLEVKMITGDQLAIAKETGRGLRMGSNIYPSSTLLEQHKDESIKAIPVDELIKKADGVFPGTIMTISKDRVKPSPQPDDLKLAEIFTTGVILGGYLAMMTVISFWAAYKTDFFPISKRLSLWDFNTSVRNTSPNLLLGKEWGNYSP</sequence>
<name>A0ACC0PFM8_RHOML</name>
<dbReference type="Proteomes" id="UP001062846">
    <property type="component" value="Chromosome 3"/>
</dbReference>
<accession>A0ACC0PFM8</accession>
<reference evidence="1" key="1">
    <citation type="submission" date="2022-02" db="EMBL/GenBank/DDBJ databases">
        <title>Plant Genome Project.</title>
        <authorList>
            <person name="Zhang R.-G."/>
        </authorList>
    </citation>
    <scope>NUCLEOTIDE SEQUENCE</scope>
    <source>
        <strain evidence="1">AT1</strain>
    </source>
</reference>
<gene>
    <name evidence="1" type="ORF">RHMOL_Rhmol03G0147200</name>
</gene>
<protein>
    <submittedName>
        <fullName evidence="1">Uncharacterized protein</fullName>
    </submittedName>
</protein>
<dbReference type="EMBL" id="CM046390">
    <property type="protein sequence ID" value="KAI8563929.1"/>
    <property type="molecule type" value="Genomic_DNA"/>
</dbReference>
<organism evidence="1 2">
    <name type="scientific">Rhododendron molle</name>
    <name type="common">Chinese azalea</name>
    <name type="synonym">Azalea mollis</name>
    <dbReference type="NCBI Taxonomy" id="49168"/>
    <lineage>
        <taxon>Eukaryota</taxon>
        <taxon>Viridiplantae</taxon>
        <taxon>Streptophyta</taxon>
        <taxon>Embryophyta</taxon>
        <taxon>Tracheophyta</taxon>
        <taxon>Spermatophyta</taxon>
        <taxon>Magnoliopsida</taxon>
        <taxon>eudicotyledons</taxon>
        <taxon>Gunneridae</taxon>
        <taxon>Pentapetalae</taxon>
        <taxon>asterids</taxon>
        <taxon>Ericales</taxon>
        <taxon>Ericaceae</taxon>
        <taxon>Ericoideae</taxon>
        <taxon>Rhodoreae</taxon>
        <taxon>Rhododendron</taxon>
    </lineage>
</organism>
<evidence type="ECO:0000313" key="1">
    <source>
        <dbReference type="EMBL" id="KAI8563929.1"/>
    </source>
</evidence>